<dbReference type="InterPro" id="IPR008271">
    <property type="entry name" value="Ser/Thr_kinase_AS"/>
</dbReference>
<dbReference type="PROSITE" id="PS00108">
    <property type="entry name" value="PROTEIN_KINASE_ST"/>
    <property type="match status" value="1"/>
</dbReference>
<keyword evidence="3" id="KW-1185">Reference proteome</keyword>
<comment type="caution">
    <text evidence="2">The sequence shown here is derived from an EMBL/GenBank/DDBJ whole genome shotgun (WGS) entry which is preliminary data.</text>
</comment>
<dbReference type="PANTHER" id="PTHR44167">
    <property type="entry name" value="OVARIAN-SPECIFIC SERINE/THREONINE-PROTEIN KINASE LOK-RELATED"/>
    <property type="match status" value="1"/>
</dbReference>
<organism evidence="2 3">
    <name type="scientific">Legionella drozanskii LLAP-1</name>
    <dbReference type="NCBI Taxonomy" id="1212489"/>
    <lineage>
        <taxon>Bacteria</taxon>
        <taxon>Pseudomonadati</taxon>
        <taxon>Pseudomonadota</taxon>
        <taxon>Gammaproteobacteria</taxon>
        <taxon>Legionellales</taxon>
        <taxon>Legionellaceae</taxon>
        <taxon>Legionella</taxon>
    </lineage>
</organism>
<evidence type="ECO:0000313" key="3">
    <source>
        <dbReference type="Proteomes" id="UP000054736"/>
    </source>
</evidence>
<dbReference type="AlphaFoldDB" id="A0A0W0SQ50"/>
<dbReference type="InterPro" id="IPR011009">
    <property type="entry name" value="Kinase-like_dom_sf"/>
</dbReference>
<dbReference type="STRING" id="1212489.Ldro_2528"/>
<dbReference type="Proteomes" id="UP000054736">
    <property type="component" value="Unassembled WGS sequence"/>
</dbReference>
<dbReference type="Gene3D" id="1.10.510.10">
    <property type="entry name" value="Transferase(Phosphotransferase) domain 1"/>
    <property type="match status" value="1"/>
</dbReference>
<dbReference type="GO" id="GO:0005524">
    <property type="term" value="F:ATP binding"/>
    <property type="evidence" value="ECO:0007669"/>
    <property type="project" value="InterPro"/>
</dbReference>
<keyword evidence="2" id="KW-0808">Transferase</keyword>
<dbReference type="GO" id="GO:0004674">
    <property type="term" value="F:protein serine/threonine kinase activity"/>
    <property type="evidence" value="ECO:0007669"/>
    <property type="project" value="TreeGrafter"/>
</dbReference>
<gene>
    <name evidence="2" type="ORF">Ldro_2528</name>
</gene>
<dbReference type="PANTHER" id="PTHR44167:SF24">
    <property type="entry name" value="SERINE_THREONINE-PROTEIN KINASE CHK2"/>
    <property type="match status" value="1"/>
</dbReference>
<dbReference type="Pfam" id="PF00069">
    <property type="entry name" value="Pkinase"/>
    <property type="match status" value="1"/>
</dbReference>
<dbReference type="OrthoDB" id="9801841at2"/>
<dbReference type="SUPFAM" id="SSF56112">
    <property type="entry name" value="Protein kinase-like (PK-like)"/>
    <property type="match status" value="1"/>
</dbReference>
<dbReference type="PATRIC" id="fig|1212489.4.peg.2665"/>
<accession>A0A0W0SQ50</accession>
<dbReference type="EMBL" id="LNXY01000028">
    <property type="protein sequence ID" value="KTC85356.1"/>
    <property type="molecule type" value="Genomic_DNA"/>
</dbReference>
<proteinExistence type="predicted"/>
<evidence type="ECO:0000313" key="2">
    <source>
        <dbReference type="EMBL" id="KTC85356.1"/>
    </source>
</evidence>
<keyword evidence="2" id="KW-0418">Kinase</keyword>
<sequence>MFTSFFRFTPKKKSNKSNQPFSFEKQKQQFDQDKSLLKKSVVNQIMERVKQHPEVPPFCLQATLQIPFKVLYDGTDYYVLSNIVLGEGGEGVVMAAAHFSEGKTPQWVAIKECFPANREIRDMVSLCMTNEEQFIGQYEDELKILYMDEYPAADYDVEPQELVNFFKDKKLPALLSSIKEIALSNAQKNKAIMDDLALDSSILVTNEFVYYAMPLLRGNDLLLLSGGTKEDATEFLENLASQIDRPNAQEKCGPFVTGYARVIGGILEQVSNFHKKNYLHRDIKPQNFMLLETGEIQLIDFGSSLSMDDKNPLAYSGTAGYKSPQQQWLAEHHDEPYHYSKADDIYSLGVTLNNNLHVQLLIDIIFELYPQELSAQFKGMQEALADLSDEDPELRIKAMSYLEEQYSHFIQLLELRQGLLLIHDDNLHHLIKHIDQYRVAYYESSKLIPLDEILLQIDGLKLPSQFVHGLLMSDASSEDIANNLLLIRQQFEKNPSIKAEEVVDMITQQEQPSISPSNI</sequence>
<reference evidence="2 3" key="1">
    <citation type="submission" date="2015-11" db="EMBL/GenBank/DDBJ databases">
        <title>Genomic analysis of 38 Legionella species identifies large and diverse effector repertoires.</title>
        <authorList>
            <person name="Burstein D."/>
            <person name="Amaro F."/>
            <person name="Zusman T."/>
            <person name="Lifshitz Z."/>
            <person name="Cohen O."/>
            <person name="Gilbert J.A."/>
            <person name="Pupko T."/>
            <person name="Shuman H.A."/>
            <person name="Segal G."/>
        </authorList>
    </citation>
    <scope>NUCLEOTIDE SEQUENCE [LARGE SCALE GENOMIC DNA]</scope>
    <source>
        <strain evidence="2 3">ATCC 700990</strain>
    </source>
</reference>
<evidence type="ECO:0000259" key="1">
    <source>
        <dbReference type="PROSITE" id="PS50011"/>
    </source>
</evidence>
<protein>
    <submittedName>
        <fullName evidence="2">Serine/threonine-protein kinase</fullName>
    </submittedName>
</protein>
<dbReference type="SMART" id="SM00220">
    <property type="entry name" value="S_TKc"/>
    <property type="match status" value="1"/>
</dbReference>
<dbReference type="PROSITE" id="PS50011">
    <property type="entry name" value="PROTEIN_KINASE_DOM"/>
    <property type="match status" value="1"/>
</dbReference>
<feature type="domain" description="Protein kinase" evidence="1">
    <location>
        <begin position="79"/>
        <end position="410"/>
    </location>
</feature>
<dbReference type="InterPro" id="IPR000719">
    <property type="entry name" value="Prot_kinase_dom"/>
</dbReference>
<name>A0A0W0SQ50_9GAMM</name>
<dbReference type="RefSeq" id="WP_058496811.1">
    <property type="nucleotide sequence ID" value="NZ_CAAAIU010000008.1"/>
</dbReference>